<evidence type="ECO:0000256" key="1">
    <source>
        <dbReference type="ARBA" id="ARBA00001947"/>
    </source>
</evidence>
<evidence type="ECO:0000256" key="4">
    <source>
        <dbReference type="ARBA" id="ARBA00022723"/>
    </source>
</evidence>
<dbReference type="Proteomes" id="UP000189661">
    <property type="component" value="Chromosome"/>
</dbReference>
<sequence length="198" mass="21969">MLLQEILEHNDQFVAKKEYVPYETTKMPQKRMVVVSCMDARLIELLPKALDIHNGDAKIIKNAGGTISHAFGSMMRSIVTSVYELNAEEIYIIGHHGCGMSQSNPQGTLQKMVDRGVTSPMVLSAIEYAGVDLHKWLFGFDDVVDSITANTELVRNHPLIPKDIPVHGLVIDPQTGKLDVIVDGYKDLARSVELEQSL</sequence>
<evidence type="ECO:0000313" key="8">
    <source>
        <dbReference type="Proteomes" id="UP000189661"/>
    </source>
</evidence>
<comment type="similarity">
    <text evidence="2">Belongs to the beta-class carbonic anhydrase family.</text>
</comment>
<dbReference type="EMBL" id="CP019401">
    <property type="protein sequence ID" value="AQU80705.1"/>
    <property type="molecule type" value="Genomic_DNA"/>
</dbReference>
<evidence type="ECO:0000256" key="3">
    <source>
        <dbReference type="ARBA" id="ARBA00012925"/>
    </source>
</evidence>
<dbReference type="Gene3D" id="3.40.1050.10">
    <property type="entry name" value="Carbonic anhydrase"/>
    <property type="match status" value="1"/>
</dbReference>
<dbReference type="EC" id="4.2.1.1" evidence="3"/>
<dbReference type="PANTHER" id="PTHR43175:SF3">
    <property type="entry name" value="CARBON DISULFIDE HYDROLASE"/>
    <property type="match status" value="1"/>
</dbReference>
<keyword evidence="4" id="KW-0479">Metal-binding</keyword>
<name>A0ABN4XUE0_9BACL</name>
<keyword evidence="5" id="KW-0862">Zinc</keyword>
<evidence type="ECO:0000313" key="7">
    <source>
        <dbReference type="EMBL" id="AQU80705.1"/>
    </source>
</evidence>
<evidence type="ECO:0000256" key="2">
    <source>
        <dbReference type="ARBA" id="ARBA00006217"/>
    </source>
</evidence>
<comment type="catalytic activity">
    <reaction evidence="6">
        <text>hydrogencarbonate + H(+) = CO2 + H2O</text>
        <dbReference type="Rhea" id="RHEA:10748"/>
        <dbReference type="ChEBI" id="CHEBI:15377"/>
        <dbReference type="ChEBI" id="CHEBI:15378"/>
        <dbReference type="ChEBI" id="CHEBI:16526"/>
        <dbReference type="ChEBI" id="CHEBI:17544"/>
        <dbReference type="EC" id="4.2.1.1"/>
    </reaction>
</comment>
<reference evidence="7 8" key="1">
    <citation type="submission" date="2017-01" db="EMBL/GenBank/DDBJ databases">
        <title>Planococcus faecalis genome complete sequence.</title>
        <authorList>
            <person name="Lee P.C."/>
        </authorList>
    </citation>
    <scope>NUCLEOTIDE SEQUENCE [LARGE SCALE GENOMIC DNA]</scope>
    <source>
        <strain evidence="7 8">AJ003</strain>
    </source>
</reference>
<organism evidence="7 8">
    <name type="scientific">Planococcus faecalis</name>
    <dbReference type="NCBI Taxonomy" id="1598147"/>
    <lineage>
        <taxon>Bacteria</taxon>
        <taxon>Bacillati</taxon>
        <taxon>Bacillota</taxon>
        <taxon>Bacilli</taxon>
        <taxon>Bacillales</taxon>
        <taxon>Caryophanaceae</taxon>
        <taxon>Planococcus</taxon>
    </lineage>
</organism>
<dbReference type="RefSeq" id="WP_071152774.1">
    <property type="nucleotide sequence ID" value="NZ_CP019401.1"/>
</dbReference>
<proteinExistence type="inferred from homology"/>
<comment type="cofactor">
    <cofactor evidence="1">
        <name>Zn(2+)</name>
        <dbReference type="ChEBI" id="CHEBI:29105"/>
    </cofactor>
</comment>
<accession>A0ABN4XUE0</accession>
<dbReference type="InterPro" id="IPR036874">
    <property type="entry name" value="Carbonic_anhydrase_sf"/>
</dbReference>
<gene>
    <name evidence="7" type="ORF">AJGP001_16045</name>
</gene>
<evidence type="ECO:0000256" key="5">
    <source>
        <dbReference type="ARBA" id="ARBA00022833"/>
    </source>
</evidence>
<dbReference type="SUPFAM" id="SSF53056">
    <property type="entry name" value="beta-carbonic anhydrase, cab"/>
    <property type="match status" value="1"/>
</dbReference>
<evidence type="ECO:0000256" key="6">
    <source>
        <dbReference type="ARBA" id="ARBA00048348"/>
    </source>
</evidence>
<keyword evidence="8" id="KW-1185">Reference proteome</keyword>
<dbReference type="SMART" id="SM00947">
    <property type="entry name" value="Pro_CA"/>
    <property type="match status" value="1"/>
</dbReference>
<dbReference type="Pfam" id="PF00484">
    <property type="entry name" value="Pro_CA"/>
    <property type="match status" value="1"/>
</dbReference>
<protein>
    <recommendedName>
        <fullName evidence="3">carbonic anhydrase</fullName>
        <ecNumber evidence="3">4.2.1.1</ecNumber>
    </recommendedName>
</protein>
<dbReference type="CDD" id="cd03379">
    <property type="entry name" value="beta_CA_cladeD"/>
    <property type="match status" value="1"/>
</dbReference>
<dbReference type="InterPro" id="IPR001765">
    <property type="entry name" value="Carbonic_anhydrase"/>
</dbReference>
<dbReference type="PANTHER" id="PTHR43175">
    <property type="entry name" value="CARBONIC ANHYDRASE"/>
    <property type="match status" value="1"/>
</dbReference>